<comment type="caution">
    <text evidence="6">The sequence shown here is derived from an EMBL/GenBank/DDBJ whole genome shotgun (WGS) entry which is preliminary data.</text>
</comment>
<evidence type="ECO:0000313" key="7">
    <source>
        <dbReference type="Proteomes" id="UP000092714"/>
    </source>
</evidence>
<feature type="domain" description="VOC" evidence="5">
    <location>
        <begin position="4"/>
        <end position="126"/>
    </location>
</feature>
<keyword evidence="6" id="KW-0456">Lyase</keyword>
<dbReference type="GO" id="GO:0004462">
    <property type="term" value="F:lactoylglutathione lyase activity"/>
    <property type="evidence" value="ECO:0007669"/>
    <property type="project" value="TreeGrafter"/>
</dbReference>
<dbReference type="Gene3D" id="3.10.180.10">
    <property type="entry name" value="2,3-Dihydroxybiphenyl 1,2-Dioxygenase, domain 1"/>
    <property type="match status" value="1"/>
</dbReference>
<dbReference type="RefSeq" id="WP_065254430.1">
    <property type="nucleotide sequence ID" value="NZ_CAXSZC010000013.1"/>
</dbReference>
<dbReference type="PANTHER" id="PTHR46036:SF5">
    <property type="entry name" value="LACTOYLGLUTATHIONE LYASE"/>
    <property type="match status" value="1"/>
</dbReference>
<dbReference type="eggNOG" id="COG0346">
    <property type="taxonomic scope" value="Bacteria"/>
</dbReference>
<evidence type="ECO:0000256" key="4">
    <source>
        <dbReference type="ARBA" id="ARBA00033298"/>
    </source>
</evidence>
<dbReference type="InterPro" id="IPR029068">
    <property type="entry name" value="Glyas_Bleomycin-R_OHBP_Dase"/>
</dbReference>
<evidence type="ECO:0000256" key="2">
    <source>
        <dbReference type="ARBA" id="ARBA00030892"/>
    </source>
</evidence>
<name>A0A1B8RRA0_9CLOT</name>
<dbReference type="GO" id="GO:0005737">
    <property type="term" value="C:cytoplasm"/>
    <property type="evidence" value="ECO:0007669"/>
    <property type="project" value="TreeGrafter"/>
</dbReference>
<dbReference type="EMBL" id="MAPZ01000014">
    <property type="protein sequence ID" value="OBY11342.1"/>
    <property type="molecule type" value="Genomic_DNA"/>
</dbReference>
<evidence type="ECO:0000256" key="1">
    <source>
        <dbReference type="ARBA" id="ARBA00030291"/>
    </source>
</evidence>
<dbReference type="Pfam" id="PF00903">
    <property type="entry name" value="Glyoxalase"/>
    <property type="match status" value="1"/>
</dbReference>
<sequence length="128" mass="15189">MKVKMLHTCIRVMNLEESLKFYKNALKIVETRRKDFPDYKFTLIYLSDKENSYEIELTYNYDPEKPYDLGNGFSHIAIGTENIEEMRNNHEQLGYEVTPLKGLPGEEPYYYFVTDPDGYKIEVIKTRV</sequence>
<dbReference type="InterPro" id="IPR037523">
    <property type="entry name" value="VOC_core"/>
</dbReference>
<reference evidence="6 7" key="1">
    <citation type="submission" date="2016-06" db="EMBL/GenBank/DDBJ databases">
        <authorList>
            <person name="Kjaerup R.B."/>
            <person name="Dalgaard T.S."/>
            <person name="Juul-Madsen H.R."/>
        </authorList>
    </citation>
    <scope>NUCLEOTIDE SEQUENCE [LARGE SCALE GENOMIC DNA]</scope>
    <source>
        <strain evidence="6 7">373-A1</strain>
    </source>
</reference>
<evidence type="ECO:0000256" key="3">
    <source>
        <dbReference type="ARBA" id="ARBA00032460"/>
    </source>
</evidence>
<evidence type="ECO:0000259" key="5">
    <source>
        <dbReference type="PROSITE" id="PS51819"/>
    </source>
</evidence>
<keyword evidence="7" id="KW-1185">Reference proteome</keyword>
<proteinExistence type="predicted"/>
<dbReference type="PANTHER" id="PTHR46036">
    <property type="entry name" value="LACTOYLGLUTATHIONE LYASE"/>
    <property type="match status" value="1"/>
</dbReference>
<gene>
    <name evidence="6" type="ORF">CP373A1_05145</name>
</gene>
<dbReference type="AlphaFoldDB" id="A0A1B8RRA0"/>
<evidence type="ECO:0000313" key="6">
    <source>
        <dbReference type="EMBL" id="OBY11342.1"/>
    </source>
</evidence>
<protein>
    <recommendedName>
        <fullName evidence="2">Aldoketomutase</fullName>
    </recommendedName>
    <alternativeName>
        <fullName evidence="1">Ketone-aldehyde mutase</fullName>
    </alternativeName>
    <alternativeName>
        <fullName evidence="3">Methylglyoxalase</fullName>
    </alternativeName>
    <alternativeName>
        <fullName evidence="4">S-D-lactoylglutathione methylglyoxal lyase</fullName>
    </alternativeName>
</protein>
<dbReference type="SUPFAM" id="SSF54593">
    <property type="entry name" value="Glyoxalase/Bleomycin resistance protein/Dihydroxybiphenyl dioxygenase"/>
    <property type="match status" value="1"/>
</dbReference>
<dbReference type="OrthoDB" id="192739at2"/>
<dbReference type="GO" id="GO:0019243">
    <property type="term" value="P:methylglyoxal catabolic process to D-lactate via S-lactoyl-glutathione"/>
    <property type="evidence" value="ECO:0007669"/>
    <property type="project" value="TreeGrafter"/>
</dbReference>
<organism evidence="6 7">
    <name type="scientific">Clostridium paraputrificum</name>
    <dbReference type="NCBI Taxonomy" id="29363"/>
    <lineage>
        <taxon>Bacteria</taxon>
        <taxon>Bacillati</taxon>
        <taxon>Bacillota</taxon>
        <taxon>Clostridia</taxon>
        <taxon>Eubacteriales</taxon>
        <taxon>Clostridiaceae</taxon>
        <taxon>Clostridium</taxon>
    </lineage>
</organism>
<dbReference type="PROSITE" id="PS51819">
    <property type="entry name" value="VOC"/>
    <property type="match status" value="1"/>
</dbReference>
<dbReference type="Proteomes" id="UP000092714">
    <property type="component" value="Unassembled WGS sequence"/>
</dbReference>
<dbReference type="InterPro" id="IPR004360">
    <property type="entry name" value="Glyas_Fos-R_dOase_dom"/>
</dbReference>
<accession>A0A1B8RRA0</accession>